<comment type="cofactor">
    <cofactor evidence="1">
        <name>Co(2+)</name>
        <dbReference type="ChEBI" id="CHEBI:48828"/>
    </cofactor>
</comment>
<dbReference type="Proteomes" id="UP001375370">
    <property type="component" value="Chromosome"/>
</dbReference>
<evidence type="ECO:0000256" key="4">
    <source>
        <dbReference type="ARBA" id="ARBA00008236"/>
    </source>
</evidence>
<name>A0ABZ2J3D2_9CHLR</name>
<keyword evidence="7" id="KW-0479">Metal-binding</keyword>
<dbReference type="RefSeq" id="WP_338736944.1">
    <property type="nucleotide sequence ID" value="NZ_CP146612.1"/>
</dbReference>
<evidence type="ECO:0000256" key="1">
    <source>
        <dbReference type="ARBA" id="ARBA00001941"/>
    </source>
</evidence>
<evidence type="ECO:0000313" key="10">
    <source>
        <dbReference type="EMBL" id="WWX24823.1"/>
    </source>
</evidence>
<comment type="cofactor">
    <cofactor evidence="3">
        <name>Zn(2+)</name>
        <dbReference type="ChEBI" id="CHEBI:29105"/>
    </cofactor>
</comment>
<reference evidence="10 11" key="1">
    <citation type="submission" date="2024-03" db="EMBL/GenBank/DDBJ databases">
        <title>A Dehalogenimonas Isolated from Estuarine Sediments Dihaloeliminates Chlorinated Alkanes.</title>
        <authorList>
            <person name="Yang Y."/>
            <person name="Wang H."/>
        </authorList>
    </citation>
    <scope>NUCLEOTIDE SEQUENCE [LARGE SCALE GENOMIC DNA]</scope>
    <source>
        <strain evidence="10 11">W</strain>
    </source>
</reference>
<evidence type="ECO:0000256" key="7">
    <source>
        <dbReference type="ARBA" id="ARBA00022723"/>
    </source>
</evidence>
<comment type="cofactor">
    <cofactor evidence="2">
        <name>Mg(2+)</name>
        <dbReference type="ChEBI" id="CHEBI:18420"/>
    </cofactor>
</comment>
<evidence type="ECO:0000256" key="8">
    <source>
        <dbReference type="ARBA" id="ARBA00022801"/>
    </source>
</evidence>
<dbReference type="PANTHER" id="PTHR34448:SF1">
    <property type="entry name" value="BLL6088 PROTEIN"/>
    <property type="match status" value="1"/>
</dbReference>
<accession>A0ABZ2J3D2</accession>
<gene>
    <name evidence="10" type="ORF">V8247_06045</name>
</gene>
<evidence type="ECO:0000256" key="2">
    <source>
        <dbReference type="ARBA" id="ARBA00001946"/>
    </source>
</evidence>
<dbReference type="InterPro" id="IPR000787">
    <property type="entry name" value="Peptidase_M29"/>
</dbReference>
<protein>
    <submittedName>
        <fullName evidence="10">Aminopeptidase</fullName>
    </submittedName>
</protein>
<dbReference type="Pfam" id="PF02073">
    <property type="entry name" value="Peptidase_M29"/>
    <property type="match status" value="1"/>
</dbReference>
<keyword evidence="11" id="KW-1185">Reference proteome</keyword>
<dbReference type="GO" id="GO:0004177">
    <property type="term" value="F:aminopeptidase activity"/>
    <property type="evidence" value="ECO:0007669"/>
    <property type="project" value="UniProtKB-KW"/>
</dbReference>
<sequence>MVDPRIQQLAELLVKYSTKIKPGDKAVINAPTSALPLARAIYQEVLKAGGHPLVLPRGDFEDLLYRHATDEQLRFIHEPQRHVTEHYDARFAILAEDNTKKLSGVDPEKMVISDRARTELMKTMMKRSAAGEFNWVVAPFPTNAMAQDAEMSLEEYEDFVYGACLPDPGDPIGYWQKQSDKLQKVIDWLKGRKEVHITAPGTDLTLSIAGRSFVKCDGRFNMPDGEVFTGPVENSANGHVYFSYPAIESGREVAGIRLWFENGKVVKATAEKNEEFLLKTLETDEGARRLGEFAIGTNEGITKFTGEILFDEKIGGSFHLALGAGYPETGSVNESAIHWDMVCDLRQGGEIRVDGDLLFKNGAFVIEI</sequence>
<dbReference type="InterPro" id="IPR035097">
    <property type="entry name" value="M29_N-terminal"/>
</dbReference>
<evidence type="ECO:0000256" key="9">
    <source>
        <dbReference type="ARBA" id="ARBA00023049"/>
    </source>
</evidence>
<evidence type="ECO:0000256" key="5">
    <source>
        <dbReference type="ARBA" id="ARBA00022438"/>
    </source>
</evidence>
<dbReference type="InterPro" id="IPR052170">
    <property type="entry name" value="M29_Exopeptidase"/>
</dbReference>
<dbReference type="EMBL" id="CP146612">
    <property type="protein sequence ID" value="WWX24823.1"/>
    <property type="molecule type" value="Genomic_DNA"/>
</dbReference>
<keyword evidence="6" id="KW-0645">Protease</keyword>
<dbReference type="PANTHER" id="PTHR34448">
    <property type="entry name" value="AMINOPEPTIDASE"/>
    <property type="match status" value="1"/>
</dbReference>
<keyword evidence="8" id="KW-0378">Hydrolase</keyword>
<organism evidence="10 11">
    <name type="scientific">Candidatus Dehalogenimonas loeffleri</name>
    <dbReference type="NCBI Taxonomy" id="3127115"/>
    <lineage>
        <taxon>Bacteria</taxon>
        <taxon>Bacillati</taxon>
        <taxon>Chloroflexota</taxon>
        <taxon>Dehalococcoidia</taxon>
        <taxon>Dehalococcoidales</taxon>
        <taxon>Dehalococcoidaceae</taxon>
        <taxon>Dehalogenimonas</taxon>
    </lineage>
</organism>
<evidence type="ECO:0000256" key="6">
    <source>
        <dbReference type="ARBA" id="ARBA00022670"/>
    </source>
</evidence>
<evidence type="ECO:0000313" key="11">
    <source>
        <dbReference type="Proteomes" id="UP001375370"/>
    </source>
</evidence>
<evidence type="ECO:0000256" key="3">
    <source>
        <dbReference type="ARBA" id="ARBA00001947"/>
    </source>
</evidence>
<proteinExistence type="inferred from homology"/>
<dbReference type="SUPFAM" id="SSF144052">
    <property type="entry name" value="Thermophilic metalloprotease-like"/>
    <property type="match status" value="1"/>
</dbReference>
<dbReference type="Gene3D" id="3.40.1830.10">
    <property type="entry name" value="Thermophilic metalloprotease (M29)"/>
    <property type="match status" value="1"/>
</dbReference>
<keyword evidence="9" id="KW-0482">Metalloprotease</keyword>
<comment type="similarity">
    <text evidence="4">Belongs to the peptidase M29 family.</text>
</comment>
<keyword evidence="5 10" id="KW-0031">Aminopeptidase</keyword>